<evidence type="ECO:0000256" key="3">
    <source>
        <dbReference type="SAM" id="SignalP"/>
    </source>
</evidence>
<sequence length="206" mass="20873">MKNLKVCIASSALVAALALAPAFALAEGTAPAPTSTTGATATTGVTPIPAPTREQLMDPTVNPYAPEDAYFLPDVTNPIPDGFMVGNADGVVIVDNGDGTVTVKGHWVPAMEFDEVINVQFVRIPAPTPNPDPTPAPTPDPTPAPTPDPEPAPAPAPEPEPTPAPAPTPEKKSTLPATGVADVVVPASVLAVSGLGFVAASRKVRK</sequence>
<keyword evidence="2" id="KW-0472">Membrane</keyword>
<protein>
    <recommendedName>
        <fullName evidence="6">Gram-positive cocci surface proteins LPxTG domain-containing protein</fullName>
    </recommendedName>
</protein>
<keyword evidence="2" id="KW-1133">Transmembrane helix</keyword>
<evidence type="ECO:0008006" key="6">
    <source>
        <dbReference type="Google" id="ProtNLM"/>
    </source>
</evidence>
<gene>
    <name evidence="4" type="ORF">HXK23_01195</name>
</gene>
<dbReference type="EMBL" id="JABZGT010000033">
    <property type="protein sequence ID" value="MBF4808835.1"/>
    <property type="molecule type" value="Genomic_DNA"/>
</dbReference>
<feature type="transmembrane region" description="Helical" evidence="2">
    <location>
        <begin position="179"/>
        <end position="200"/>
    </location>
</feature>
<reference evidence="4" key="1">
    <citation type="submission" date="2020-04" db="EMBL/GenBank/DDBJ databases">
        <title>Deep metagenomics examines the oral microbiome during advanced dental caries in children, revealing novel taxa and co-occurrences with host molecules.</title>
        <authorList>
            <person name="Baker J.L."/>
            <person name="Morton J.T."/>
            <person name="Dinis M."/>
            <person name="Alvarez R."/>
            <person name="Tran N.C."/>
            <person name="Knight R."/>
            <person name="Edlund A."/>
        </authorList>
    </citation>
    <scope>NUCLEOTIDE SEQUENCE</scope>
    <source>
        <strain evidence="4">JCVI_22A_bin.2</strain>
    </source>
</reference>
<comment type="caution">
    <text evidence="4">The sequence shown here is derived from an EMBL/GenBank/DDBJ whole genome shotgun (WGS) entry which is preliminary data.</text>
</comment>
<keyword evidence="2" id="KW-0812">Transmembrane</keyword>
<evidence type="ECO:0000256" key="2">
    <source>
        <dbReference type="SAM" id="Phobius"/>
    </source>
</evidence>
<evidence type="ECO:0000313" key="5">
    <source>
        <dbReference type="Proteomes" id="UP000772566"/>
    </source>
</evidence>
<feature type="compositionally biased region" description="Pro residues" evidence="1">
    <location>
        <begin position="126"/>
        <end position="168"/>
    </location>
</feature>
<evidence type="ECO:0000256" key="1">
    <source>
        <dbReference type="SAM" id="MobiDB-lite"/>
    </source>
</evidence>
<feature type="region of interest" description="Disordered" evidence="1">
    <location>
        <begin position="124"/>
        <end position="175"/>
    </location>
</feature>
<feature type="region of interest" description="Disordered" evidence="1">
    <location>
        <begin position="30"/>
        <end position="58"/>
    </location>
</feature>
<dbReference type="AlphaFoldDB" id="A0A930YQJ5"/>
<name>A0A930YQJ5_9ACTN</name>
<feature type="signal peptide" evidence="3">
    <location>
        <begin position="1"/>
        <end position="26"/>
    </location>
</feature>
<dbReference type="Proteomes" id="UP000772566">
    <property type="component" value="Unassembled WGS sequence"/>
</dbReference>
<organism evidence="4 5">
    <name type="scientific">Lancefieldella parvula</name>
    <dbReference type="NCBI Taxonomy" id="1382"/>
    <lineage>
        <taxon>Bacteria</taxon>
        <taxon>Bacillati</taxon>
        <taxon>Actinomycetota</taxon>
        <taxon>Coriobacteriia</taxon>
        <taxon>Coriobacteriales</taxon>
        <taxon>Atopobiaceae</taxon>
        <taxon>Lancefieldella</taxon>
    </lineage>
</organism>
<feature type="chain" id="PRO_5036828205" description="Gram-positive cocci surface proteins LPxTG domain-containing protein" evidence="3">
    <location>
        <begin position="27"/>
        <end position="206"/>
    </location>
</feature>
<accession>A0A930YQJ5</accession>
<evidence type="ECO:0000313" key="4">
    <source>
        <dbReference type="EMBL" id="MBF4808835.1"/>
    </source>
</evidence>
<keyword evidence="3" id="KW-0732">Signal</keyword>
<proteinExistence type="predicted"/>
<feature type="compositionally biased region" description="Low complexity" evidence="1">
    <location>
        <begin position="30"/>
        <end position="47"/>
    </location>
</feature>